<feature type="compositionally biased region" description="Pro residues" evidence="1">
    <location>
        <begin position="50"/>
        <end position="64"/>
    </location>
</feature>
<dbReference type="AlphaFoldDB" id="A0A1F5ZZA8"/>
<protein>
    <submittedName>
        <fullName evidence="3">Uncharacterized protein</fullName>
    </submittedName>
</protein>
<feature type="transmembrane region" description="Helical" evidence="2">
    <location>
        <begin position="81"/>
        <end position="102"/>
    </location>
</feature>
<keyword evidence="2" id="KW-0812">Transmembrane</keyword>
<sequence>MDPSHPKPAPVNDPSSLPWTTNLSSQPVAPTPPSPPSPPPANFQEKTLPSSPPSGNNPPPPPQQPVSKALAVQSPDKKFPLLFATFLIIMTITGFSGSYLYFRTSGRAKQRLTNLPLITPPVEISDKSATSSAEQNPFAAADNENPFSGQSSYENPFGEDETDIGSEPYQNPFDNLE</sequence>
<accession>A0A1F5ZZA8</accession>
<feature type="compositionally biased region" description="Pro residues" evidence="1">
    <location>
        <begin position="29"/>
        <end position="41"/>
    </location>
</feature>
<dbReference type="STRING" id="1798383.A3D78_04150"/>
<feature type="compositionally biased region" description="Pro residues" evidence="1">
    <location>
        <begin position="1"/>
        <end position="11"/>
    </location>
</feature>
<organism evidence="3 4">
    <name type="scientific">Candidatus Gottesmanbacteria bacterium RIFCSPHIGHO2_02_FULL_39_14</name>
    <dbReference type="NCBI Taxonomy" id="1798383"/>
    <lineage>
        <taxon>Bacteria</taxon>
        <taxon>Candidatus Gottesmaniibacteriota</taxon>
    </lineage>
</organism>
<name>A0A1F5ZZA8_9BACT</name>
<feature type="compositionally biased region" description="Polar residues" evidence="1">
    <location>
        <begin position="13"/>
        <end position="23"/>
    </location>
</feature>
<dbReference type="EMBL" id="MFJM01000037">
    <property type="protein sequence ID" value="OGG17377.1"/>
    <property type="molecule type" value="Genomic_DNA"/>
</dbReference>
<keyword evidence="2" id="KW-1133">Transmembrane helix</keyword>
<dbReference type="Proteomes" id="UP000176253">
    <property type="component" value="Unassembled WGS sequence"/>
</dbReference>
<proteinExistence type="predicted"/>
<gene>
    <name evidence="3" type="ORF">A3D78_04150</name>
</gene>
<evidence type="ECO:0000256" key="2">
    <source>
        <dbReference type="SAM" id="Phobius"/>
    </source>
</evidence>
<evidence type="ECO:0000256" key="1">
    <source>
        <dbReference type="SAM" id="MobiDB-lite"/>
    </source>
</evidence>
<feature type="region of interest" description="Disordered" evidence="1">
    <location>
        <begin position="126"/>
        <end position="177"/>
    </location>
</feature>
<feature type="compositionally biased region" description="Polar residues" evidence="1">
    <location>
        <begin position="168"/>
        <end position="177"/>
    </location>
</feature>
<keyword evidence="2" id="KW-0472">Membrane</keyword>
<feature type="compositionally biased region" description="Polar residues" evidence="1">
    <location>
        <begin position="145"/>
        <end position="154"/>
    </location>
</feature>
<evidence type="ECO:0000313" key="3">
    <source>
        <dbReference type="EMBL" id="OGG17377.1"/>
    </source>
</evidence>
<evidence type="ECO:0000313" key="4">
    <source>
        <dbReference type="Proteomes" id="UP000176253"/>
    </source>
</evidence>
<comment type="caution">
    <text evidence="3">The sequence shown here is derived from an EMBL/GenBank/DDBJ whole genome shotgun (WGS) entry which is preliminary data.</text>
</comment>
<feature type="region of interest" description="Disordered" evidence="1">
    <location>
        <begin position="1"/>
        <end position="71"/>
    </location>
</feature>
<reference evidence="3 4" key="1">
    <citation type="journal article" date="2016" name="Nat. Commun.">
        <title>Thousands of microbial genomes shed light on interconnected biogeochemical processes in an aquifer system.</title>
        <authorList>
            <person name="Anantharaman K."/>
            <person name="Brown C.T."/>
            <person name="Hug L.A."/>
            <person name="Sharon I."/>
            <person name="Castelle C.J."/>
            <person name="Probst A.J."/>
            <person name="Thomas B.C."/>
            <person name="Singh A."/>
            <person name="Wilkins M.J."/>
            <person name="Karaoz U."/>
            <person name="Brodie E.L."/>
            <person name="Williams K.H."/>
            <person name="Hubbard S.S."/>
            <person name="Banfield J.F."/>
        </authorList>
    </citation>
    <scope>NUCLEOTIDE SEQUENCE [LARGE SCALE GENOMIC DNA]</scope>
</reference>